<evidence type="ECO:0000256" key="8">
    <source>
        <dbReference type="ARBA" id="ARBA00022528"/>
    </source>
</evidence>
<evidence type="ECO:0000259" key="21">
    <source>
        <dbReference type="Pfam" id="PF18913"/>
    </source>
</evidence>
<dbReference type="GO" id="GO:0046872">
    <property type="term" value="F:metal ion binding"/>
    <property type="evidence" value="ECO:0007669"/>
    <property type="project" value="UniProtKB-KW"/>
</dbReference>
<keyword evidence="8" id="KW-0150">Chloroplast</keyword>
<keyword evidence="16 18" id="KW-0119">Carbohydrate metabolism</keyword>
<evidence type="ECO:0000256" key="5">
    <source>
        <dbReference type="ARBA" id="ARBA00010941"/>
    </source>
</evidence>
<dbReference type="FunFam" id="3.30.540.10:FF:000014">
    <property type="entry name" value="Fructose-1,6-bisphosphatase, chloroplastic"/>
    <property type="match status" value="2"/>
</dbReference>
<dbReference type="EMBL" id="JAVXUP010000308">
    <property type="protein sequence ID" value="KAK3031347.1"/>
    <property type="molecule type" value="Genomic_DNA"/>
</dbReference>
<keyword evidence="10" id="KW-0934">Plastid</keyword>
<evidence type="ECO:0000256" key="3">
    <source>
        <dbReference type="ARBA" id="ARBA00004229"/>
    </source>
</evidence>
<dbReference type="PROSITE" id="PS00124">
    <property type="entry name" value="FBPASE"/>
    <property type="match status" value="1"/>
</dbReference>
<dbReference type="GO" id="GO:0005829">
    <property type="term" value="C:cytosol"/>
    <property type="evidence" value="ECO:0007669"/>
    <property type="project" value="TreeGrafter"/>
</dbReference>
<proteinExistence type="inferred from homology"/>
<dbReference type="Gene3D" id="3.30.540.10">
    <property type="entry name" value="Fructose-1,6-Bisphosphatase, subunit A, domain 1"/>
    <property type="match status" value="2"/>
</dbReference>
<gene>
    <name evidence="22" type="ORF">RJ639_036055</name>
</gene>
<dbReference type="GO" id="GO:0019253">
    <property type="term" value="P:reductive pentose-phosphate cycle"/>
    <property type="evidence" value="ECO:0007669"/>
    <property type="project" value="UniProtKB-KW"/>
</dbReference>
<dbReference type="PANTHER" id="PTHR11556">
    <property type="entry name" value="FRUCTOSE-1,6-BISPHOSPHATASE-RELATED"/>
    <property type="match status" value="1"/>
</dbReference>
<feature type="domain" description="Fructose-1-6-bisphosphatase class I N-terminal" evidence="20">
    <location>
        <begin position="544"/>
        <end position="734"/>
    </location>
</feature>
<evidence type="ECO:0000256" key="1">
    <source>
        <dbReference type="ARBA" id="ARBA00001273"/>
    </source>
</evidence>
<dbReference type="Proteomes" id="UP001188597">
    <property type="component" value="Unassembled WGS sequence"/>
</dbReference>
<evidence type="ECO:0000256" key="18">
    <source>
        <dbReference type="RuleBase" id="RU000508"/>
    </source>
</evidence>
<feature type="compositionally biased region" description="Low complexity" evidence="19">
    <location>
        <begin position="8"/>
        <end position="23"/>
    </location>
</feature>
<evidence type="ECO:0000256" key="15">
    <source>
        <dbReference type="ARBA" id="ARBA00023157"/>
    </source>
</evidence>
<dbReference type="GO" id="GO:0030388">
    <property type="term" value="P:fructose 1,6-bisphosphate metabolic process"/>
    <property type="evidence" value="ECO:0007669"/>
    <property type="project" value="TreeGrafter"/>
</dbReference>
<comment type="cofactor">
    <cofactor evidence="2">
        <name>Mg(2+)</name>
        <dbReference type="ChEBI" id="CHEBI:18420"/>
    </cofactor>
</comment>
<dbReference type="EC" id="3.1.3.11" evidence="7"/>
<keyword evidence="14" id="KW-0809">Transit peptide</keyword>
<dbReference type="InterPro" id="IPR020548">
    <property type="entry name" value="Fructose_bisphosphatase_AS"/>
</dbReference>
<organism evidence="22 23">
    <name type="scientific">Escallonia herrerae</name>
    <dbReference type="NCBI Taxonomy" id="1293975"/>
    <lineage>
        <taxon>Eukaryota</taxon>
        <taxon>Viridiplantae</taxon>
        <taxon>Streptophyta</taxon>
        <taxon>Embryophyta</taxon>
        <taxon>Tracheophyta</taxon>
        <taxon>Spermatophyta</taxon>
        <taxon>Magnoliopsida</taxon>
        <taxon>eudicotyledons</taxon>
        <taxon>Gunneridae</taxon>
        <taxon>Pentapetalae</taxon>
        <taxon>asterids</taxon>
        <taxon>campanulids</taxon>
        <taxon>Escalloniales</taxon>
        <taxon>Escalloniaceae</taxon>
        <taxon>Escallonia</taxon>
    </lineage>
</organism>
<name>A0AA88WPB5_9ASTE</name>
<dbReference type="InterPro" id="IPR033391">
    <property type="entry name" value="FBPase_N"/>
</dbReference>
<dbReference type="GO" id="GO:0006094">
    <property type="term" value="P:gluconeogenesis"/>
    <property type="evidence" value="ECO:0007669"/>
    <property type="project" value="TreeGrafter"/>
</dbReference>
<dbReference type="GO" id="GO:0006000">
    <property type="term" value="P:fructose metabolic process"/>
    <property type="evidence" value="ECO:0007669"/>
    <property type="project" value="TreeGrafter"/>
</dbReference>
<dbReference type="PRINTS" id="PR00115">
    <property type="entry name" value="F16BPHPHTASE"/>
</dbReference>
<dbReference type="GO" id="GO:0042132">
    <property type="term" value="F:fructose 1,6-bisphosphate 1-phosphatase activity"/>
    <property type="evidence" value="ECO:0007669"/>
    <property type="project" value="UniProtKB-EC"/>
</dbReference>
<evidence type="ECO:0000256" key="10">
    <source>
        <dbReference type="ARBA" id="ARBA00022640"/>
    </source>
</evidence>
<evidence type="ECO:0000256" key="9">
    <source>
        <dbReference type="ARBA" id="ARBA00022567"/>
    </source>
</evidence>
<evidence type="ECO:0000256" key="6">
    <source>
        <dbReference type="ARBA" id="ARBA00011881"/>
    </source>
</evidence>
<keyword evidence="13" id="KW-0460">Magnesium</keyword>
<comment type="catalytic activity">
    <reaction evidence="1">
        <text>beta-D-fructose 1,6-bisphosphate + H2O = beta-D-fructose 6-phosphate + phosphate</text>
        <dbReference type="Rhea" id="RHEA:11064"/>
        <dbReference type="ChEBI" id="CHEBI:15377"/>
        <dbReference type="ChEBI" id="CHEBI:32966"/>
        <dbReference type="ChEBI" id="CHEBI:43474"/>
        <dbReference type="ChEBI" id="CHEBI:57634"/>
        <dbReference type="EC" id="3.1.3.11"/>
    </reaction>
</comment>
<feature type="domain" description="Fructose-1-6-bisphosphatase class 1 C-terminal" evidence="21">
    <location>
        <begin position="744"/>
        <end position="869"/>
    </location>
</feature>
<evidence type="ECO:0000256" key="13">
    <source>
        <dbReference type="ARBA" id="ARBA00022842"/>
    </source>
</evidence>
<comment type="caution">
    <text evidence="22">The sequence shown here is derived from an EMBL/GenBank/DDBJ whole genome shotgun (WGS) entry which is preliminary data.</text>
</comment>
<dbReference type="Pfam" id="PF00316">
    <property type="entry name" value="FBPase"/>
    <property type="match status" value="2"/>
</dbReference>
<comment type="subunit">
    <text evidence="6">Homotetramer.</text>
</comment>
<sequence length="870" mass="94615">MIAATVTPPSQLHFSSSHSLSSLTPFQPCASDAKTLRSCPKRRQVVAGGGVRCMAVGTTASEAESKKSTRFEIITLTSWLLKQEQAGVIDAELTIVLSSISMACKQIASLVQRASISNLTGVQGAVNIQGEDQKKLDVVSNEVFSNCLRSSGRTGIIASEEEDVPVAVEESYSGNYIVVFDPLDGSSNIDAAVSTGSIFGIYSPNDECLADIDGDSTLDSTEQKCVVSVCQPGSNLLAAGYCMYSSSVIFVLSIGNGVFAFSLDPMYGEFVLTQENIQIPKSGKIYSFNEGNYQMWDDKLKKYIDDLKDPGPSGKPYSARYIGSLVGDFHRTLLYGGIYGYPRDSKSKNGKLRLLYECAPMSYLVEQAGGKGSDGHQRVLDIMPVEVRSRPYVAVATFLQISLSLFTNFVFFFVTDSSASSPLHWKCRGSGKIGEVLGLNQNSPTVKHGQEERERGRMMEAIPTWPSNILFSSSKPSISGISPSLLLPLNTDKRHTVAGSFIRAGVRCQAAVGSAAVTEAETKTKKKKMSRYEIENLTTWLLKEEQAGNLDAELTIVLSSISLACKQIASLLQRSSIINLTGAQGTVNIQGEDQKKLDVISNELFCNCLRSSGRTGIIASEEEDIPVAVEETYSGNYIVVFDPIDGSANIDIALTTGSIFGIYGPDEQCLVDYYDDTLDQAKEKCIVSVCQPGSNLLAAGYCLYSSSVVFTLSIGNGVFGFTLDPAYGEFVLTHDDIKIPTPGKKIYSFNEGNYELWDDKLKNYLDHLRQPGPNGKPYSGRYIGCLVGEIHRMLLYGGIYGNPANSNSKNGNLRLLYECAPMSYLIEQAGGKAIDGHQRILDVKPEQIHQRTPIFVGSKDEVEKLEKYLA</sequence>
<dbReference type="FunFam" id="3.40.190.80:FF:000001">
    <property type="entry name" value="Fructose-1,6-bisphosphatase class 1"/>
    <property type="match status" value="2"/>
</dbReference>
<comment type="subcellular location">
    <subcellularLocation>
        <location evidence="3">Plastid</location>
        <location evidence="3">Chloroplast</location>
    </subcellularLocation>
</comment>
<evidence type="ECO:0000256" key="19">
    <source>
        <dbReference type="SAM" id="MobiDB-lite"/>
    </source>
</evidence>
<dbReference type="InterPro" id="IPR028343">
    <property type="entry name" value="FBPtase"/>
</dbReference>
<dbReference type="InterPro" id="IPR044015">
    <property type="entry name" value="FBPase_C_dom"/>
</dbReference>
<comment type="pathway">
    <text evidence="4">Carbohydrate biosynthesis; Calvin cycle.</text>
</comment>
<keyword evidence="15" id="KW-1015">Disulfide bond</keyword>
<protein>
    <recommendedName>
        <fullName evidence="7">fructose-bisphosphatase</fullName>
        <ecNumber evidence="7">3.1.3.11</ecNumber>
    </recommendedName>
    <alternativeName>
        <fullName evidence="17">D-fructose-1,6-bisphosphate 1-phosphohydrolase</fullName>
    </alternativeName>
</protein>
<evidence type="ECO:0000259" key="20">
    <source>
        <dbReference type="Pfam" id="PF00316"/>
    </source>
</evidence>
<keyword evidence="12 18" id="KW-0378">Hydrolase</keyword>
<evidence type="ECO:0000256" key="16">
    <source>
        <dbReference type="ARBA" id="ARBA00023277"/>
    </source>
</evidence>
<evidence type="ECO:0000256" key="4">
    <source>
        <dbReference type="ARBA" id="ARBA00005215"/>
    </source>
</evidence>
<keyword evidence="23" id="KW-1185">Reference proteome</keyword>
<dbReference type="Pfam" id="PF18913">
    <property type="entry name" value="FBPase_C"/>
    <property type="match status" value="2"/>
</dbReference>
<dbReference type="InterPro" id="IPR000146">
    <property type="entry name" value="FBPase_class-1"/>
</dbReference>
<dbReference type="GO" id="GO:0009507">
    <property type="term" value="C:chloroplast"/>
    <property type="evidence" value="ECO:0007669"/>
    <property type="project" value="UniProtKB-SubCell"/>
</dbReference>
<keyword evidence="9" id="KW-0113">Calvin cycle</keyword>
<evidence type="ECO:0000313" key="22">
    <source>
        <dbReference type="EMBL" id="KAK3031347.1"/>
    </source>
</evidence>
<evidence type="ECO:0000313" key="23">
    <source>
        <dbReference type="Proteomes" id="UP001188597"/>
    </source>
</evidence>
<dbReference type="AlphaFoldDB" id="A0AA88WPB5"/>
<evidence type="ECO:0000256" key="11">
    <source>
        <dbReference type="ARBA" id="ARBA00022723"/>
    </source>
</evidence>
<dbReference type="Gene3D" id="3.40.190.80">
    <property type="match status" value="2"/>
</dbReference>
<dbReference type="GO" id="GO:0006002">
    <property type="term" value="P:fructose 6-phosphate metabolic process"/>
    <property type="evidence" value="ECO:0007669"/>
    <property type="project" value="TreeGrafter"/>
</dbReference>
<feature type="domain" description="Fructose-1-6-bisphosphatase class 1 C-terminal" evidence="21">
    <location>
        <begin position="279"/>
        <end position="395"/>
    </location>
</feature>
<comment type="similarity">
    <text evidence="5 18">Belongs to the FBPase class 1 family.</text>
</comment>
<accession>A0AA88WPB5</accession>
<feature type="domain" description="Fructose-1-6-bisphosphatase class I N-terminal" evidence="20">
    <location>
        <begin position="75"/>
        <end position="275"/>
    </location>
</feature>
<evidence type="ECO:0000256" key="17">
    <source>
        <dbReference type="ARBA" id="ARBA00032973"/>
    </source>
</evidence>
<dbReference type="PANTHER" id="PTHR11556:SF1">
    <property type="entry name" value="FRUCTOSE-BISPHOSPHATASE"/>
    <property type="match status" value="1"/>
</dbReference>
<evidence type="ECO:0000256" key="7">
    <source>
        <dbReference type="ARBA" id="ARBA00013093"/>
    </source>
</evidence>
<evidence type="ECO:0000256" key="2">
    <source>
        <dbReference type="ARBA" id="ARBA00001946"/>
    </source>
</evidence>
<dbReference type="CDD" id="cd00354">
    <property type="entry name" value="FBPase"/>
    <property type="match status" value="2"/>
</dbReference>
<dbReference type="SUPFAM" id="SSF56655">
    <property type="entry name" value="Carbohydrate phosphatase"/>
    <property type="match status" value="2"/>
</dbReference>
<reference evidence="22" key="1">
    <citation type="submission" date="2022-12" db="EMBL/GenBank/DDBJ databases">
        <title>Draft genome assemblies for two species of Escallonia (Escalloniales).</title>
        <authorList>
            <person name="Chanderbali A."/>
            <person name="Dervinis C."/>
            <person name="Anghel I."/>
            <person name="Soltis D."/>
            <person name="Soltis P."/>
            <person name="Zapata F."/>
        </authorList>
    </citation>
    <scope>NUCLEOTIDE SEQUENCE</scope>
    <source>
        <strain evidence="22">UCBG64.0493</strain>
        <tissue evidence="22">Leaf</tissue>
    </source>
</reference>
<feature type="region of interest" description="Disordered" evidence="19">
    <location>
        <begin position="1"/>
        <end position="23"/>
    </location>
</feature>
<dbReference type="GO" id="GO:0005986">
    <property type="term" value="P:sucrose biosynthetic process"/>
    <property type="evidence" value="ECO:0007669"/>
    <property type="project" value="TreeGrafter"/>
</dbReference>
<keyword evidence="11" id="KW-0479">Metal-binding</keyword>
<evidence type="ECO:0000256" key="12">
    <source>
        <dbReference type="ARBA" id="ARBA00022801"/>
    </source>
</evidence>
<dbReference type="HAMAP" id="MF_01855">
    <property type="entry name" value="FBPase_class1"/>
    <property type="match status" value="2"/>
</dbReference>
<evidence type="ECO:0000256" key="14">
    <source>
        <dbReference type="ARBA" id="ARBA00022946"/>
    </source>
</evidence>